<dbReference type="EMBL" id="ML995808">
    <property type="protein sequence ID" value="KAF2774505.1"/>
    <property type="molecule type" value="Genomic_DNA"/>
</dbReference>
<accession>A0A6G1LNV1</accession>
<dbReference type="AlphaFoldDB" id="A0A6G1LNV1"/>
<dbReference type="Proteomes" id="UP000799436">
    <property type="component" value="Unassembled WGS sequence"/>
</dbReference>
<keyword evidence="2" id="KW-1185">Reference proteome</keyword>
<gene>
    <name evidence="1" type="ORF">EJ03DRAFT_332908</name>
</gene>
<evidence type="ECO:0000313" key="1">
    <source>
        <dbReference type="EMBL" id="KAF2774505.1"/>
    </source>
</evidence>
<sequence length="336" mass="39048">MALAKSKKLQSKRDPYIEWTPNMRITVHVLQTDFRDERNTMAKRIAFTRRHQQTLPGYSVDSPVPWQKISRQYVERQSQIEAQRQKWDNIVSMDFHDRSSERAIMQLLIDREKTRAESSRIIKVEYDQDDFGDKGVGAGDRQDVRDELSTIIKEEAVPDVHRGGLTSDSLRLASSGMAKSTQTLTNTHRRPAVSAEPPIIARQEPHIPVRTEPAANLQRRNALASPPPPHIAFTLPVDDALESYDDPPSPKTVHKHKLSSEPRHWINAYYIHDHLTPHQRQTLEHMMSFPASRHMFERFESLEEFSRFVESHREESEGLLVWMLRERFGEDEGEIY</sequence>
<organism evidence="1 2">
    <name type="scientific">Teratosphaeria nubilosa</name>
    <dbReference type="NCBI Taxonomy" id="161662"/>
    <lineage>
        <taxon>Eukaryota</taxon>
        <taxon>Fungi</taxon>
        <taxon>Dikarya</taxon>
        <taxon>Ascomycota</taxon>
        <taxon>Pezizomycotina</taxon>
        <taxon>Dothideomycetes</taxon>
        <taxon>Dothideomycetidae</taxon>
        <taxon>Mycosphaerellales</taxon>
        <taxon>Teratosphaeriaceae</taxon>
        <taxon>Teratosphaeria</taxon>
    </lineage>
</organism>
<proteinExistence type="predicted"/>
<name>A0A6G1LNV1_9PEZI</name>
<evidence type="ECO:0000313" key="2">
    <source>
        <dbReference type="Proteomes" id="UP000799436"/>
    </source>
</evidence>
<protein>
    <submittedName>
        <fullName evidence="1">Uncharacterized protein</fullName>
    </submittedName>
</protein>
<reference evidence="1" key="1">
    <citation type="journal article" date="2020" name="Stud. Mycol.">
        <title>101 Dothideomycetes genomes: a test case for predicting lifestyles and emergence of pathogens.</title>
        <authorList>
            <person name="Haridas S."/>
            <person name="Albert R."/>
            <person name="Binder M."/>
            <person name="Bloem J."/>
            <person name="Labutti K."/>
            <person name="Salamov A."/>
            <person name="Andreopoulos B."/>
            <person name="Baker S."/>
            <person name="Barry K."/>
            <person name="Bills G."/>
            <person name="Bluhm B."/>
            <person name="Cannon C."/>
            <person name="Castanera R."/>
            <person name="Culley D."/>
            <person name="Daum C."/>
            <person name="Ezra D."/>
            <person name="Gonzalez J."/>
            <person name="Henrissat B."/>
            <person name="Kuo A."/>
            <person name="Liang C."/>
            <person name="Lipzen A."/>
            <person name="Lutzoni F."/>
            <person name="Magnuson J."/>
            <person name="Mondo S."/>
            <person name="Nolan M."/>
            <person name="Ohm R."/>
            <person name="Pangilinan J."/>
            <person name="Park H.-J."/>
            <person name="Ramirez L."/>
            <person name="Alfaro M."/>
            <person name="Sun H."/>
            <person name="Tritt A."/>
            <person name="Yoshinaga Y."/>
            <person name="Zwiers L.-H."/>
            <person name="Turgeon B."/>
            <person name="Goodwin S."/>
            <person name="Spatafora J."/>
            <person name="Crous P."/>
            <person name="Grigoriev I."/>
        </authorList>
    </citation>
    <scope>NUCLEOTIDE SEQUENCE</scope>
    <source>
        <strain evidence="1">CBS 116005</strain>
    </source>
</reference>